<dbReference type="HOGENOM" id="CLU_203077_0_0_9"/>
<accession>A0A0E3GRN4</accession>
<proteinExistence type="predicted"/>
<dbReference type="STRING" id="1548.CSCA_3501"/>
<sequence>MSHKNNKNSKDNKKVGKKTKKEIEDMKVEISNDIGFSSQTKKLGNNKAKEH</sequence>
<dbReference type="RefSeq" id="WP_082085118.1">
    <property type="nucleotide sequence ID" value="NZ_CP009933.1"/>
</dbReference>
<feature type="compositionally biased region" description="Basic and acidic residues" evidence="1">
    <location>
        <begin position="21"/>
        <end position="30"/>
    </location>
</feature>
<feature type="region of interest" description="Disordered" evidence="1">
    <location>
        <begin position="1"/>
        <end position="51"/>
    </location>
</feature>
<dbReference type="EMBL" id="CP009933">
    <property type="protein sequence ID" value="AKA70626.1"/>
    <property type="molecule type" value="Genomic_DNA"/>
</dbReference>
<name>A0A0E3GRN4_CLOSL</name>
<gene>
    <name evidence="2" type="ORF">CSCA_3501</name>
</gene>
<dbReference type="AlphaFoldDB" id="A0A0E3GRN4"/>
<evidence type="ECO:0000313" key="2">
    <source>
        <dbReference type="EMBL" id="AKA70626.1"/>
    </source>
</evidence>
<evidence type="ECO:0000313" key="3">
    <source>
        <dbReference type="Proteomes" id="UP000033115"/>
    </source>
</evidence>
<keyword evidence="3" id="KW-1185">Reference proteome</keyword>
<evidence type="ECO:0008006" key="4">
    <source>
        <dbReference type="Google" id="ProtNLM"/>
    </source>
</evidence>
<dbReference type="Proteomes" id="UP000033115">
    <property type="component" value="Chromosome"/>
</dbReference>
<protein>
    <recommendedName>
        <fullName evidence="4">Small, acid-soluble spore protein, alpha/beta type</fullName>
    </recommendedName>
</protein>
<organism evidence="2 3">
    <name type="scientific">Clostridium scatologenes</name>
    <dbReference type="NCBI Taxonomy" id="1548"/>
    <lineage>
        <taxon>Bacteria</taxon>
        <taxon>Bacillati</taxon>
        <taxon>Bacillota</taxon>
        <taxon>Clostridia</taxon>
        <taxon>Eubacteriales</taxon>
        <taxon>Clostridiaceae</taxon>
        <taxon>Clostridium</taxon>
    </lineage>
</organism>
<evidence type="ECO:0000256" key="1">
    <source>
        <dbReference type="SAM" id="MobiDB-lite"/>
    </source>
</evidence>
<dbReference type="KEGG" id="csq:CSCA_3501"/>
<feature type="compositionally biased region" description="Polar residues" evidence="1">
    <location>
        <begin position="34"/>
        <end position="43"/>
    </location>
</feature>
<reference evidence="2 3" key="1">
    <citation type="journal article" date="2015" name="J. Biotechnol.">
        <title>Complete genome sequence of a malodorant-producing acetogen, Clostridium scatologenes ATCC 25775(T).</title>
        <authorList>
            <person name="Zhu Z."/>
            <person name="Guo T."/>
            <person name="Zheng H."/>
            <person name="Song T."/>
            <person name="Ouyang P."/>
            <person name="Xie J."/>
        </authorList>
    </citation>
    <scope>NUCLEOTIDE SEQUENCE [LARGE SCALE GENOMIC DNA]</scope>
    <source>
        <strain evidence="2 3">ATCC 25775</strain>
    </source>
</reference>